<keyword evidence="3 6" id="KW-1133">Transmembrane helix</keyword>
<comment type="subcellular location">
    <subcellularLocation>
        <location evidence="1">Membrane</location>
        <topology evidence="1">Multi-pass membrane protein</topology>
    </subcellularLocation>
</comment>
<sequence length="550" mass="59226">MATTDNEKSAKAGMTLRPNSENGPINRRLQKTSSLLTDLEKEDKRRDQDRPDSPSTTDIDHDVEARGVPLGQASTRASTITKKRGYIFMIFIVLTQLVQLFPYGAGVNGALTIGRAIGASDVQAAWIAASYPLTQGAFVLISGRLGSVYGHKFMLTLGGTWWVFWTLATAYGKNIIGISFMRALAGIGGGLMQPNSVALLGITFPPGKQRNIAFALFGAMAPVGAAGGGVIAGIFMQWTDWPWLFFFLGLLGLVVYGAAILAVPEDVPLDPNGKVDWIGAYLGVAGLILFNFVWNQAPAAGWDQPYIYVLLIVSVLHFAAFLLWEAKFASSPIMPLDIWKAPSFGPLMLTLVFAFMSVGIYVWYVAVFLQNIRGWDVVLEGCAFIPLAICGSGAAFIAAWLVPRMSAQVIIALGCIASATINILLATTPRHQTYWAMIFPAMIVTAFTIDLMFAASQIITSATVSKKHQGPAGSLISTLLTYCLSIGLGFAGTVEKYTNRGGTDLIRGYRSAAYFGIALAGTALIIDVLFVRMKKNTVEGWQGEDAENES</sequence>
<feature type="transmembrane region" description="Helical" evidence="6">
    <location>
        <begin position="275"/>
        <end position="294"/>
    </location>
</feature>
<evidence type="ECO:0000259" key="7">
    <source>
        <dbReference type="PROSITE" id="PS50850"/>
    </source>
</evidence>
<protein>
    <submittedName>
        <fullName evidence="8">MFS general substrate transporter</fullName>
    </submittedName>
</protein>
<accession>A0A9P4M9K4</accession>
<feature type="transmembrane region" description="Helical" evidence="6">
    <location>
        <begin position="86"/>
        <end position="104"/>
    </location>
</feature>
<dbReference type="GO" id="GO:0016020">
    <property type="term" value="C:membrane"/>
    <property type="evidence" value="ECO:0007669"/>
    <property type="project" value="UniProtKB-SubCell"/>
</dbReference>
<dbReference type="Pfam" id="PF07690">
    <property type="entry name" value="MFS_1"/>
    <property type="match status" value="1"/>
</dbReference>
<dbReference type="AlphaFoldDB" id="A0A9P4M9K4"/>
<feature type="transmembrane region" description="Helical" evidence="6">
    <location>
        <begin position="344"/>
        <end position="364"/>
    </location>
</feature>
<keyword evidence="9" id="KW-1185">Reference proteome</keyword>
<dbReference type="Proteomes" id="UP000799772">
    <property type="component" value="Unassembled WGS sequence"/>
</dbReference>
<feature type="region of interest" description="Disordered" evidence="5">
    <location>
        <begin position="1"/>
        <end position="67"/>
    </location>
</feature>
<evidence type="ECO:0000313" key="9">
    <source>
        <dbReference type="Proteomes" id="UP000799772"/>
    </source>
</evidence>
<evidence type="ECO:0000256" key="6">
    <source>
        <dbReference type="SAM" id="Phobius"/>
    </source>
</evidence>
<reference evidence="8" key="1">
    <citation type="journal article" date="2020" name="Stud. Mycol.">
        <title>101 Dothideomycetes genomes: a test case for predicting lifestyles and emergence of pathogens.</title>
        <authorList>
            <person name="Haridas S."/>
            <person name="Albert R."/>
            <person name="Binder M."/>
            <person name="Bloem J."/>
            <person name="Labutti K."/>
            <person name="Salamov A."/>
            <person name="Andreopoulos B."/>
            <person name="Baker S."/>
            <person name="Barry K."/>
            <person name="Bills G."/>
            <person name="Bluhm B."/>
            <person name="Cannon C."/>
            <person name="Castanera R."/>
            <person name="Culley D."/>
            <person name="Daum C."/>
            <person name="Ezra D."/>
            <person name="Gonzalez J."/>
            <person name="Henrissat B."/>
            <person name="Kuo A."/>
            <person name="Liang C."/>
            <person name="Lipzen A."/>
            <person name="Lutzoni F."/>
            <person name="Magnuson J."/>
            <person name="Mondo S."/>
            <person name="Nolan M."/>
            <person name="Ohm R."/>
            <person name="Pangilinan J."/>
            <person name="Park H.-J."/>
            <person name="Ramirez L."/>
            <person name="Alfaro M."/>
            <person name="Sun H."/>
            <person name="Tritt A."/>
            <person name="Yoshinaga Y."/>
            <person name="Zwiers L.-H."/>
            <person name="Turgeon B."/>
            <person name="Goodwin S."/>
            <person name="Spatafora J."/>
            <person name="Crous P."/>
            <person name="Grigoriev I."/>
        </authorList>
    </citation>
    <scope>NUCLEOTIDE SEQUENCE</scope>
    <source>
        <strain evidence="8">CBS 133067</strain>
    </source>
</reference>
<name>A0A9P4M9K4_9PEZI</name>
<feature type="compositionally biased region" description="Basic and acidic residues" evidence="5">
    <location>
        <begin position="38"/>
        <end position="65"/>
    </location>
</feature>
<dbReference type="InterPro" id="IPR011701">
    <property type="entry name" value="MFS"/>
</dbReference>
<feature type="compositionally biased region" description="Basic and acidic residues" evidence="5">
    <location>
        <begin position="1"/>
        <end position="10"/>
    </location>
</feature>
<dbReference type="PANTHER" id="PTHR42718:SF41">
    <property type="entry name" value="MFS TRANSPORTER OF UNKOWN SPECIFICITY (AFU_ORTHOLOGUE AFUA_5G09940)-RELATED"/>
    <property type="match status" value="1"/>
</dbReference>
<dbReference type="SUPFAM" id="SSF103473">
    <property type="entry name" value="MFS general substrate transporter"/>
    <property type="match status" value="1"/>
</dbReference>
<dbReference type="OrthoDB" id="440755at2759"/>
<feature type="transmembrane region" description="Helical" evidence="6">
    <location>
        <begin position="124"/>
        <end position="141"/>
    </location>
</feature>
<feature type="transmembrane region" description="Helical" evidence="6">
    <location>
        <begin position="472"/>
        <end position="492"/>
    </location>
</feature>
<proteinExistence type="predicted"/>
<dbReference type="Gene3D" id="1.20.1250.20">
    <property type="entry name" value="MFS general substrate transporter like domains"/>
    <property type="match status" value="2"/>
</dbReference>
<feature type="transmembrane region" description="Helical" evidence="6">
    <location>
        <begin position="241"/>
        <end position="263"/>
    </location>
</feature>
<evidence type="ECO:0000256" key="2">
    <source>
        <dbReference type="ARBA" id="ARBA00022692"/>
    </source>
</evidence>
<dbReference type="PROSITE" id="PS50850">
    <property type="entry name" value="MFS"/>
    <property type="match status" value="1"/>
</dbReference>
<feature type="transmembrane region" description="Helical" evidence="6">
    <location>
        <begin position="306"/>
        <end position="324"/>
    </location>
</feature>
<feature type="transmembrane region" description="Helical" evidence="6">
    <location>
        <begin position="434"/>
        <end position="460"/>
    </location>
</feature>
<evidence type="ECO:0000313" key="8">
    <source>
        <dbReference type="EMBL" id="KAF2102806.1"/>
    </source>
</evidence>
<dbReference type="EMBL" id="ML978122">
    <property type="protein sequence ID" value="KAF2102806.1"/>
    <property type="molecule type" value="Genomic_DNA"/>
</dbReference>
<keyword evidence="4 6" id="KW-0472">Membrane</keyword>
<dbReference type="GO" id="GO:0022857">
    <property type="term" value="F:transmembrane transporter activity"/>
    <property type="evidence" value="ECO:0007669"/>
    <property type="project" value="InterPro"/>
</dbReference>
<feature type="transmembrane region" description="Helical" evidence="6">
    <location>
        <begin position="384"/>
        <end position="402"/>
    </location>
</feature>
<feature type="domain" description="Major facilitator superfamily (MFS) profile" evidence="7">
    <location>
        <begin position="88"/>
        <end position="535"/>
    </location>
</feature>
<feature type="transmembrane region" description="Helical" evidence="6">
    <location>
        <begin position="512"/>
        <end position="531"/>
    </location>
</feature>
<comment type="caution">
    <text evidence="8">The sequence shown here is derived from an EMBL/GenBank/DDBJ whole genome shotgun (WGS) entry which is preliminary data.</text>
</comment>
<evidence type="ECO:0000256" key="3">
    <source>
        <dbReference type="ARBA" id="ARBA00022989"/>
    </source>
</evidence>
<organism evidence="8 9">
    <name type="scientific">Rhizodiscina lignyota</name>
    <dbReference type="NCBI Taxonomy" id="1504668"/>
    <lineage>
        <taxon>Eukaryota</taxon>
        <taxon>Fungi</taxon>
        <taxon>Dikarya</taxon>
        <taxon>Ascomycota</taxon>
        <taxon>Pezizomycotina</taxon>
        <taxon>Dothideomycetes</taxon>
        <taxon>Pleosporomycetidae</taxon>
        <taxon>Aulographales</taxon>
        <taxon>Rhizodiscinaceae</taxon>
        <taxon>Rhizodiscina</taxon>
    </lineage>
</organism>
<evidence type="ECO:0000256" key="1">
    <source>
        <dbReference type="ARBA" id="ARBA00004141"/>
    </source>
</evidence>
<dbReference type="InterPro" id="IPR036259">
    <property type="entry name" value="MFS_trans_sf"/>
</dbReference>
<gene>
    <name evidence="8" type="ORF">NA57DRAFT_52358</name>
</gene>
<evidence type="ECO:0000256" key="4">
    <source>
        <dbReference type="ARBA" id="ARBA00023136"/>
    </source>
</evidence>
<dbReference type="InterPro" id="IPR020846">
    <property type="entry name" value="MFS_dom"/>
</dbReference>
<dbReference type="PANTHER" id="PTHR42718">
    <property type="entry name" value="MAJOR FACILITATOR SUPERFAMILY MULTIDRUG TRANSPORTER MFSC"/>
    <property type="match status" value="1"/>
</dbReference>
<keyword evidence="2 6" id="KW-0812">Transmembrane</keyword>
<feature type="transmembrane region" description="Helical" evidence="6">
    <location>
        <begin position="409"/>
        <end position="428"/>
    </location>
</feature>
<evidence type="ECO:0000256" key="5">
    <source>
        <dbReference type="SAM" id="MobiDB-lite"/>
    </source>
</evidence>
<feature type="transmembrane region" description="Helical" evidence="6">
    <location>
        <begin position="214"/>
        <end position="235"/>
    </location>
</feature>